<name>M8CAG0_AEGTA</name>
<protein>
    <recommendedName>
        <fullName evidence="2">F-box associated domain-containing protein</fullName>
    </recommendedName>
</protein>
<reference evidence="1" key="1">
    <citation type="submission" date="2015-06" db="UniProtKB">
        <authorList>
            <consortium name="EnsemblPlants"/>
        </authorList>
    </citation>
    <scope>IDENTIFICATION</scope>
</reference>
<dbReference type="SUPFAM" id="SSF117281">
    <property type="entry name" value="Kelch motif"/>
    <property type="match status" value="1"/>
</dbReference>
<organism evidence="1">
    <name type="scientific">Aegilops tauschii</name>
    <name type="common">Tausch's goatgrass</name>
    <name type="synonym">Aegilops squarrosa</name>
    <dbReference type="NCBI Taxonomy" id="37682"/>
    <lineage>
        <taxon>Eukaryota</taxon>
        <taxon>Viridiplantae</taxon>
        <taxon>Streptophyta</taxon>
        <taxon>Embryophyta</taxon>
        <taxon>Tracheophyta</taxon>
        <taxon>Spermatophyta</taxon>
        <taxon>Magnoliopsida</taxon>
        <taxon>Liliopsida</taxon>
        <taxon>Poales</taxon>
        <taxon>Poaceae</taxon>
        <taxon>BOP clade</taxon>
        <taxon>Pooideae</taxon>
        <taxon>Triticodae</taxon>
        <taxon>Triticeae</taxon>
        <taxon>Triticinae</taxon>
        <taxon>Aegilops</taxon>
    </lineage>
</organism>
<evidence type="ECO:0000313" key="1">
    <source>
        <dbReference type="EnsemblPlants" id="EMT12118"/>
    </source>
</evidence>
<proteinExistence type="predicted"/>
<accession>M8CAG0</accession>
<dbReference type="PANTHER" id="PTHR34591:SF13">
    <property type="entry name" value="OS03G0669900 PROTEIN"/>
    <property type="match status" value="1"/>
</dbReference>
<sequence length="508" mass="57729">MRGIFVNFSSIRHDRPYLFSRGPTVNPSVALDACALDFMHHLCRGYQRETILDHRNGLLLYMNGLKIYVCNPATCRWAELPPMPSRWSSAAYLVFDPVVSLHYDVFIFRNTGKGNTPPSTYMIPVYSSKTDQWEEWPFIREGDATAITMVSGQLGDPKRRGAVCWRGALYLHCCSGLLTKLSLDKKTYLVIKIPEITMMPTSHGYSMDSSKPRVYLEKSEEGVYYTTIYQCQFQMRAESGTVVSGRGAIGARRHTLTSAAGAASTPPPAAIRSPILLSAANPVKSAGAHFDPSSSNDATACKEMWYYMDSSKPRVYLGKSEEGVYYTTIYQCQIQVWVLLEASCPMPEWVLKHHSNLVPCIQRHYHRQYYEGEKANKPCIRGDCEWEFIGGSVHDSEEQEGKAREGQRYYYIYTHIDLLGYHPFKDIAVLGINSCDGFAYYLDTCELRYLGSIMSPTRCRRSQEATIQESFIYTPCKHDLLPNHEESAEELFEESFINMYYLNDALDG</sequence>
<dbReference type="PANTHER" id="PTHR34591">
    <property type="entry name" value="OS03G0653100 PROTEIN-RELATED"/>
    <property type="match status" value="1"/>
</dbReference>
<dbReference type="AlphaFoldDB" id="M8CAG0"/>
<evidence type="ECO:0008006" key="2">
    <source>
        <dbReference type="Google" id="ProtNLM"/>
    </source>
</evidence>
<dbReference type="InterPro" id="IPR015915">
    <property type="entry name" value="Kelch-typ_b-propeller"/>
</dbReference>
<dbReference type="EnsemblPlants" id="EMT12118">
    <property type="protein sequence ID" value="EMT12118"/>
    <property type="gene ID" value="F775_23305"/>
</dbReference>